<dbReference type="Proteomes" id="UP000024900">
    <property type="component" value="Unassembled WGS sequence"/>
</dbReference>
<keyword evidence="1" id="KW-0472">Membrane</keyword>
<protein>
    <submittedName>
        <fullName evidence="2">Uncharacterized protein</fullName>
    </submittedName>
</protein>
<evidence type="ECO:0000313" key="2">
    <source>
        <dbReference type="EMBL" id="KGJ65343.1"/>
    </source>
</evidence>
<reference evidence="2 3" key="1">
    <citation type="journal article" date="2014" name="BMC Genomics">
        <title>Comparative genomics of Bradyrhizobium japonicum CPAC 15 and Bradyrhizobium diazoefficiens CPAC 7: elite model strains for understanding symbiotic performance with soybean.</title>
        <authorList>
            <person name="Siqueira A.F."/>
            <person name="Ormeno-Orrillo E."/>
            <person name="Souza R.C."/>
            <person name="Rodrigues E.P."/>
            <person name="Almeida L.G."/>
            <person name="Barcellos F.G."/>
            <person name="Batista J.S."/>
            <person name="Nakatami A.S."/>
            <person name="Martinez-Romero E."/>
            <person name="Vasconcelos A.T."/>
            <person name="Hungria M."/>
        </authorList>
    </citation>
    <scope>NUCLEOTIDE SEQUENCE [LARGE SCALE GENOMIC DNA]</scope>
    <source>
        <strain evidence="2 3">SEMIA 5080</strain>
    </source>
</reference>
<dbReference type="EMBL" id="ADOU02000007">
    <property type="protein sequence ID" value="KGJ65343.1"/>
    <property type="molecule type" value="Genomic_DNA"/>
</dbReference>
<feature type="transmembrane region" description="Helical" evidence="1">
    <location>
        <begin position="166"/>
        <end position="183"/>
    </location>
</feature>
<proteinExistence type="predicted"/>
<evidence type="ECO:0000313" key="3">
    <source>
        <dbReference type="Proteomes" id="UP000024900"/>
    </source>
</evidence>
<feature type="transmembrane region" description="Helical" evidence="1">
    <location>
        <begin position="43"/>
        <end position="64"/>
    </location>
</feature>
<keyword evidence="1" id="KW-1133">Transmembrane helix</keyword>
<feature type="transmembrane region" description="Helical" evidence="1">
    <location>
        <begin position="189"/>
        <end position="205"/>
    </location>
</feature>
<dbReference type="AlphaFoldDB" id="A0A837C9A4"/>
<feature type="transmembrane region" description="Helical" evidence="1">
    <location>
        <begin position="101"/>
        <end position="119"/>
    </location>
</feature>
<organism evidence="2 3">
    <name type="scientific">Bradyrhizobium diazoefficiens SEMIA 5080</name>
    <dbReference type="NCBI Taxonomy" id="754504"/>
    <lineage>
        <taxon>Bacteria</taxon>
        <taxon>Pseudomonadati</taxon>
        <taxon>Pseudomonadota</taxon>
        <taxon>Alphaproteobacteria</taxon>
        <taxon>Hyphomicrobiales</taxon>
        <taxon>Nitrobacteraceae</taxon>
        <taxon>Bradyrhizobium</taxon>
    </lineage>
</organism>
<evidence type="ECO:0000256" key="1">
    <source>
        <dbReference type="SAM" id="Phobius"/>
    </source>
</evidence>
<gene>
    <name evidence="2" type="ORF">BJA5080_01988</name>
</gene>
<name>A0A837C9A4_9BRAD</name>
<feature type="transmembrane region" description="Helical" evidence="1">
    <location>
        <begin position="244"/>
        <end position="266"/>
    </location>
</feature>
<feature type="transmembrane region" description="Helical" evidence="1">
    <location>
        <begin position="70"/>
        <end position="94"/>
    </location>
</feature>
<accession>A0A837C9A4</accession>
<feature type="transmembrane region" description="Helical" evidence="1">
    <location>
        <begin position="125"/>
        <end position="145"/>
    </location>
</feature>
<feature type="transmembrane region" description="Helical" evidence="1">
    <location>
        <begin position="217"/>
        <end position="238"/>
    </location>
</feature>
<feature type="transmembrane region" description="Helical" evidence="1">
    <location>
        <begin position="15"/>
        <end position="36"/>
    </location>
</feature>
<comment type="caution">
    <text evidence="2">The sequence shown here is derived from an EMBL/GenBank/DDBJ whole genome shotgun (WGS) entry which is preliminary data.</text>
</comment>
<sequence length="277" mass="29276">MSGTTNKKMSTELHFILFLLLRMAIAAAFVVTASIITERSGPVIGALIATLPVSAGPSYVFLAIDHDAAFIAQGALASLPVNAATIFMCLTYVVLSQRHNLAVSCGSAVAVWIGLASIIRQFDWSLTAGLAANLIAFGICIPLLAGYRHVKMPLVTRRWYDVPMRAALVATLVAIVVSTSSWVGPRISGIIALYPVVFSSMMVILHPRIGGPPTAAVLANSAWGLLGFGMAVAVMHVAVVQFGLAVGLSLALGTCVTWNLTLWGIGRRAMHKARQKP</sequence>
<keyword evidence="1" id="KW-0812">Transmembrane</keyword>